<proteinExistence type="predicted"/>
<evidence type="ECO:0000313" key="4">
    <source>
        <dbReference type="EMBL" id="KFD71103.1"/>
    </source>
</evidence>
<evidence type="ECO:0000313" key="5">
    <source>
        <dbReference type="Proteomes" id="UP000030764"/>
    </source>
</evidence>
<dbReference type="InterPro" id="IPR036397">
    <property type="entry name" value="RNaseH_sf"/>
</dbReference>
<accession>A0A085NNQ7</accession>
<dbReference type="SUPFAM" id="SSF101690">
    <property type="entry name" value="PAZ domain"/>
    <property type="match status" value="1"/>
</dbReference>
<dbReference type="SMART" id="SM00950">
    <property type="entry name" value="Piwi"/>
    <property type="match status" value="1"/>
</dbReference>
<dbReference type="Gene3D" id="3.30.420.10">
    <property type="entry name" value="Ribonuclease H-like superfamily/Ribonuclease H"/>
    <property type="match status" value="1"/>
</dbReference>
<protein>
    <recommendedName>
        <fullName evidence="6">Piwi domain-containing protein</fullName>
    </recommendedName>
</protein>
<dbReference type="EMBL" id="KL363193">
    <property type="protein sequence ID" value="KFD56577.1"/>
    <property type="molecule type" value="Genomic_DNA"/>
</dbReference>
<dbReference type="CDD" id="cd02846">
    <property type="entry name" value="PAZ_argonaute_like"/>
    <property type="match status" value="1"/>
</dbReference>
<dbReference type="Pfam" id="PF02170">
    <property type="entry name" value="PAZ"/>
    <property type="match status" value="1"/>
</dbReference>
<name>A0A085NNQ7_9BILA</name>
<dbReference type="Pfam" id="PF02171">
    <property type="entry name" value="Piwi"/>
    <property type="match status" value="1"/>
</dbReference>
<dbReference type="GO" id="GO:0003723">
    <property type="term" value="F:RNA binding"/>
    <property type="evidence" value="ECO:0007669"/>
    <property type="project" value="InterPro"/>
</dbReference>
<dbReference type="AlphaFoldDB" id="A0A085NNQ7"/>
<dbReference type="Proteomes" id="UP000030758">
    <property type="component" value="Unassembled WGS sequence"/>
</dbReference>
<sequence>MDAKSYDESSCHDECETAEIAACDKYGKAGEAITLATNFVELKKIVTSDIVIQQYDVKITGKETKLTREDKQNAFWTFVQIYPNTFSDPFGLAYDGQSILLVNDNSANKDFEILKGEVCVHMLHTRCPVGLTVEIRKTGSTTLAFKNELHQSLPAEARQQSIQMLNTILSQGRLCPLTAKPESFCPIDGTIFEVASKIRIGAKVGAEIRRGLFIEAKVTDGYLPLVNVDLMYETFYRRQTLLQYICDVLNSHQQKQHYAVEQIQSDTALSNSEWKIIKAALIGLHVNTICRDTSSQYPIIDAVPQAARHELLMHDGQKINLADYFGKKYSALQYPYMPAVGVGSKSQCVYLPVEMCLIPDKLRYDAAKLLHVQKMLLNQCRQIDTATRLQNCLDLMQKFEYQNDKFLNNFGLALSHHFVQAPGRVLQAPALEYACQKQPTVVHPVNGIWQMQDKHLFKAAGCSNYSAISFLHRNRLYNVVQFCKNVANACNEMGMQMPTKADMVIPVANTEELEWAIDLVTDVYKQRGMTCGLIFVAVNCIHQYAAAKYMADVKYGVPTCCVKPDIFRSVLSKKCTTAAMRLALKLNLTLGGINSRIADDIVTKTHLSGKPSLVLAADTVHVDSSTSNDSPLIRVMVGNTDDDYARYEASVDAQLCPDEEVTTLEQQFRERMLSYRSGTGQSPQQVILFLVNVPEEIFGQELQCKLEAFRLAGRSLGTDYRPNLTIVVVITEHHTYFMVSDKKTTEEVLATTRPLPIGTVVDRRVISAGSCNYYLSSNAQMQESNKLTKYYVIYDENQLDADVIQAISYYLCYLNGCVTCSISVPAPVHFAHLACQSAQQHLQHALEHEHVSETKGKDVSRISEVLTNAISVHENIRKTMYFV</sequence>
<dbReference type="SUPFAM" id="SSF53098">
    <property type="entry name" value="Ribonuclease H-like"/>
    <property type="match status" value="1"/>
</dbReference>
<feature type="domain" description="Piwi" evidence="2">
    <location>
        <begin position="533"/>
        <end position="843"/>
    </location>
</feature>
<dbReference type="InterPro" id="IPR003100">
    <property type="entry name" value="PAZ_dom"/>
</dbReference>
<evidence type="ECO:0000259" key="1">
    <source>
        <dbReference type="PROSITE" id="PS50821"/>
    </source>
</evidence>
<dbReference type="PROSITE" id="PS50821">
    <property type="entry name" value="PAZ"/>
    <property type="match status" value="1"/>
</dbReference>
<evidence type="ECO:0000313" key="3">
    <source>
        <dbReference type="EMBL" id="KFD56577.1"/>
    </source>
</evidence>
<keyword evidence="5" id="KW-1185">Reference proteome</keyword>
<dbReference type="Gene3D" id="3.40.50.2300">
    <property type="match status" value="1"/>
</dbReference>
<dbReference type="EMBL" id="KL367484">
    <property type="protein sequence ID" value="KFD71103.1"/>
    <property type="molecule type" value="Genomic_DNA"/>
</dbReference>
<reference evidence="4 5" key="1">
    <citation type="journal article" date="2014" name="Nat. Genet.">
        <title>Genome and transcriptome of the porcine whipworm Trichuris suis.</title>
        <authorList>
            <person name="Jex A.R."/>
            <person name="Nejsum P."/>
            <person name="Schwarz E.M."/>
            <person name="Hu L."/>
            <person name="Young N.D."/>
            <person name="Hall R.S."/>
            <person name="Korhonen P.K."/>
            <person name="Liao S."/>
            <person name="Thamsborg S."/>
            <person name="Xia J."/>
            <person name="Xu P."/>
            <person name="Wang S."/>
            <person name="Scheerlinck J.P."/>
            <person name="Hofmann A."/>
            <person name="Sternberg P.W."/>
            <person name="Wang J."/>
            <person name="Gasser R.B."/>
        </authorList>
    </citation>
    <scope>NUCLEOTIDE SEQUENCE [LARGE SCALE GENOMIC DNA]</scope>
    <source>
        <strain evidence="4">DCEP-RM93F</strain>
        <strain evidence="3">DCEP-RM93M</strain>
    </source>
</reference>
<evidence type="ECO:0008006" key="6">
    <source>
        <dbReference type="Google" id="ProtNLM"/>
    </source>
</evidence>
<dbReference type="Proteomes" id="UP000030764">
    <property type="component" value="Unassembled WGS sequence"/>
</dbReference>
<organism evidence="4">
    <name type="scientific">Trichuris suis</name>
    <name type="common">pig whipworm</name>
    <dbReference type="NCBI Taxonomy" id="68888"/>
    <lineage>
        <taxon>Eukaryota</taxon>
        <taxon>Metazoa</taxon>
        <taxon>Ecdysozoa</taxon>
        <taxon>Nematoda</taxon>
        <taxon>Enoplea</taxon>
        <taxon>Dorylaimia</taxon>
        <taxon>Trichinellida</taxon>
        <taxon>Trichuridae</taxon>
        <taxon>Trichuris</taxon>
    </lineage>
</organism>
<dbReference type="InterPro" id="IPR012337">
    <property type="entry name" value="RNaseH-like_sf"/>
</dbReference>
<dbReference type="PANTHER" id="PTHR22891">
    <property type="entry name" value="EUKARYOTIC TRANSLATION INITIATION FACTOR 2C"/>
    <property type="match status" value="1"/>
</dbReference>
<dbReference type="PROSITE" id="PS50822">
    <property type="entry name" value="PIWI"/>
    <property type="match status" value="1"/>
</dbReference>
<feature type="domain" description="PAZ" evidence="1">
    <location>
        <begin position="240"/>
        <end position="360"/>
    </location>
</feature>
<gene>
    <name evidence="3" type="ORF">M513_02681</name>
    <name evidence="4" type="ORF">M514_02681</name>
</gene>
<dbReference type="InterPro" id="IPR003165">
    <property type="entry name" value="Piwi"/>
</dbReference>
<dbReference type="InterPro" id="IPR036085">
    <property type="entry name" value="PAZ_dom_sf"/>
</dbReference>
<dbReference type="Gene3D" id="2.170.260.10">
    <property type="entry name" value="paz domain"/>
    <property type="match status" value="1"/>
</dbReference>
<evidence type="ECO:0000259" key="2">
    <source>
        <dbReference type="PROSITE" id="PS50822"/>
    </source>
</evidence>